<dbReference type="AlphaFoldDB" id="A0A4R3NPK7"/>
<reference evidence="1 2" key="1">
    <citation type="submission" date="2019-03" db="EMBL/GenBank/DDBJ databases">
        <title>Freshwater and sediment microbial communities from various areas in North America, analyzing microbe dynamics in response to fracking.</title>
        <authorList>
            <person name="Lamendella R."/>
        </authorList>
    </citation>
    <scope>NUCLEOTIDE SEQUENCE [LARGE SCALE GENOMIC DNA]</scope>
    <source>
        <strain evidence="1 2">175.2</strain>
    </source>
</reference>
<protein>
    <recommendedName>
        <fullName evidence="3">AlpA family transcriptional regulator</fullName>
    </recommendedName>
</protein>
<dbReference type="OrthoDB" id="7861405at2"/>
<dbReference type="RefSeq" id="WP_132313648.1">
    <property type="nucleotide sequence ID" value="NZ_SMAR01000033.1"/>
</dbReference>
<dbReference type="EMBL" id="SMAR01000033">
    <property type="protein sequence ID" value="TCT34622.1"/>
    <property type="molecule type" value="Genomic_DNA"/>
</dbReference>
<organism evidence="1 2">
    <name type="scientific">Martelella mediterranea</name>
    <dbReference type="NCBI Taxonomy" id="293089"/>
    <lineage>
        <taxon>Bacteria</taxon>
        <taxon>Pseudomonadati</taxon>
        <taxon>Pseudomonadota</taxon>
        <taxon>Alphaproteobacteria</taxon>
        <taxon>Hyphomicrobiales</taxon>
        <taxon>Aurantimonadaceae</taxon>
        <taxon>Martelella</taxon>
    </lineage>
</organism>
<dbReference type="Proteomes" id="UP000295097">
    <property type="component" value="Unassembled WGS sequence"/>
</dbReference>
<name>A0A4R3NPK7_9HYPH</name>
<evidence type="ECO:0008006" key="3">
    <source>
        <dbReference type="Google" id="ProtNLM"/>
    </source>
</evidence>
<keyword evidence="2" id="KW-1185">Reference proteome</keyword>
<sequence>MTITHKTIEAGQVAGLLGLSRQHFLRKRAVFQRDYGFPPPLPVARPLRWQEGAVEKWLNGFAAAETERTAETVRAAVIAQDRASLMQKYARPANENARAA</sequence>
<evidence type="ECO:0000313" key="1">
    <source>
        <dbReference type="EMBL" id="TCT34622.1"/>
    </source>
</evidence>
<evidence type="ECO:0000313" key="2">
    <source>
        <dbReference type="Proteomes" id="UP000295097"/>
    </source>
</evidence>
<gene>
    <name evidence="1" type="ORF">EDC90_103316</name>
</gene>
<comment type="caution">
    <text evidence="1">The sequence shown here is derived from an EMBL/GenBank/DDBJ whole genome shotgun (WGS) entry which is preliminary data.</text>
</comment>
<accession>A0A4R3NPK7</accession>
<proteinExistence type="predicted"/>